<dbReference type="InterPro" id="IPR020578">
    <property type="entry name" value="Aminotrans_V_PyrdxlP_BS"/>
</dbReference>
<evidence type="ECO:0000256" key="6">
    <source>
        <dbReference type="ARBA" id="ARBA00050776"/>
    </source>
</evidence>
<dbReference type="EC" id="2.8.1.7" evidence="3 8"/>
<dbReference type="PROSITE" id="PS00595">
    <property type="entry name" value="AA_TRANSFER_CLASS_5"/>
    <property type="match status" value="1"/>
</dbReference>
<dbReference type="InterPro" id="IPR015422">
    <property type="entry name" value="PyrdxlP-dep_Trfase_small"/>
</dbReference>
<dbReference type="InterPro" id="IPR000192">
    <property type="entry name" value="Aminotrans_V_dom"/>
</dbReference>
<organism evidence="10 11">
    <name type="scientific">Pseudoalteromonas fenneropenaei</name>
    <dbReference type="NCBI Taxonomy" id="1737459"/>
    <lineage>
        <taxon>Bacteria</taxon>
        <taxon>Pseudomonadati</taxon>
        <taxon>Pseudomonadota</taxon>
        <taxon>Gammaproteobacteria</taxon>
        <taxon>Alteromonadales</taxon>
        <taxon>Pseudoalteromonadaceae</taxon>
        <taxon>Pseudoalteromonas</taxon>
    </lineage>
</organism>
<sequence>MLDLTALRSHFPMLSATAHGEPLVYFDNGATSQKPVCVIDTEALFYRECNANVHRGVHYFSAEATRRYEQSREVLADFLAVESREIVWTKGATEALNLLAHGLTHTLCKGDIILISELEHHANIVPWQLAAARTGAELKAILVNSQGILELDTALALIARYKPKVLALCHASNGLGNIHDISTLIAAAKRHGAICVVDGAQALLHLQPKPKALGCDFYVASAHKALGPTGVGFLYGRYELLNALPPYQGGGEMIETVTIAASTYREAPGKFEAGTPNIAGVIAFAEALKFIQAQNAEALRTHEQALYRYLVTHLTQIDGITLYGDLSQNIGTVSFNFRDEHPFDIATLLDHQGIAVRTGHHCNQPLMQALNISGTIRVSLAFYNTFAEVDCFINALNAALALLAE</sequence>
<dbReference type="InterPro" id="IPR015421">
    <property type="entry name" value="PyrdxlP-dep_Trfase_major"/>
</dbReference>
<evidence type="ECO:0000256" key="8">
    <source>
        <dbReference type="RuleBase" id="RU004506"/>
    </source>
</evidence>
<dbReference type="Pfam" id="PF00266">
    <property type="entry name" value="Aminotran_5"/>
    <property type="match status" value="1"/>
</dbReference>
<dbReference type="InterPro" id="IPR010970">
    <property type="entry name" value="Cys_dSase_SufS"/>
</dbReference>
<dbReference type="Gene3D" id="3.90.1150.10">
    <property type="entry name" value="Aspartate Aminotransferase, domain 1"/>
    <property type="match status" value="1"/>
</dbReference>
<comment type="catalytic activity">
    <reaction evidence="6 8">
        <text>(sulfur carrier)-H + L-cysteine = (sulfur carrier)-SH + L-alanine</text>
        <dbReference type="Rhea" id="RHEA:43892"/>
        <dbReference type="Rhea" id="RHEA-COMP:14737"/>
        <dbReference type="Rhea" id="RHEA-COMP:14739"/>
        <dbReference type="ChEBI" id="CHEBI:29917"/>
        <dbReference type="ChEBI" id="CHEBI:35235"/>
        <dbReference type="ChEBI" id="CHEBI:57972"/>
        <dbReference type="ChEBI" id="CHEBI:64428"/>
        <dbReference type="EC" id="2.8.1.7"/>
    </reaction>
</comment>
<dbReference type="Gene3D" id="3.40.640.10">
    <property type="entry name" value="Type I PLP-dependent aspartate aminotransferase-like (Major domain)"/>
    <property type="match status" value="1"/>
</dbReference>
<evidence type="ECO:0000256" key="1">
    <source>
        <dbReference type="ARBA" id="ARBA00001933"/>
    </source>
</evidence>
<dbReference type="EMBL" id="JBHRSD010000011">
    <property type="protein sequence ID" value="MFC3032081.1"/>
    <property type="molecule type" value="Genomic_DNA"/>
</dbReference>
<accession>A0ABV7CHS2</accession>
<keyword evidence="10" id="KW-0032">Aminotransferase</keyword>
<evidence type="ECO:0000256" key="7">
    <source>
        <dbReference type="RuleBase" id="RU004504"/>
    </source>
</evidence>
<comment type="caution">
    <text evidence="10">The sequence shown here is derived from an EMBL/GenBank/DDBJ whole genome shotgun (WGS) entry which is preliminary data.</text>
</comment>
<dbReference type="SUPFAM" id="SSF53383">
    <property type="entry name" value="PLP-dependent transferases"/>
    <property type="match status" value="1"/>
</dbReference>
<dbReference type="InterPro" id="IPR015424">
    <property type="entry name" value="PyrdxlP-dep_Trfase"/>
</dbReference>
<comment type="cofactor">
    <cofactor evidence="1 7">
        <name>pyridoxal 5'-phosphate</name>
        <dbReference type="ChEBI" id="CHEBI:597326"/>
    </cofactor>
</comment>
<dbReference type="Proteomes" id="UP001595453">
    <property type="component" value="Unassembled WGS sequence"/>
</dbReference>
<dbReference type="GO" id="GO:0008483">
    <property type="term" value="F:transaminase activity"/>
    <property type="evidence" value="ECO:0007669"/>
    <property type="project" value="UniProtKB-KW"/>
</dbReference>
<keyword evidence="4 8" id="KW-0808">Transferase</keyword>
<evidence type="ECO:0000256" key="3">
    <source>
        <dbReference type="ARBA" id="ARBA00012239"/>
    </source>
</evidence>
<evidence type="ECO:0000313" key="11">
    <source>
        <dbReference type="Proteomes" id="UP001595453"/>
    </source>
</evidence>
<evidence type="ECO:0000256" key="4">
    <source>
        <dbReference type="ARBA" id="ARBA00022679"/>
    </source>
</evidence>
<comment type="similarity">
    <text evidence="2 8">Belongs to the class-V pyridoxal-phosphate-dependent aminotransferase family. Csd subfamily.</text>
</comment>
<evidence type="ECO:0000256" key="2">
    <source>
        <dbReference type="ARBA" id="ARBA00010447"/>
    </source>
</evidence>
<evidence type="ECO:0000313" key="10">
    <source>
        <dbReference type="EMBL" id="MFC3032081.1"/>
    </source>
</evidence>
<keyword evidence="5 8" id="KW-0663">Pyridoxal phosphate</keyword>
<feature type="domain" description="Aminotransferase class V" evidence="9">
    <location>
        <begin position="24"/>
        <end position="391"/>
    </location>
</feature>
<gene>
    <name evidence="10" type="ORF">ACFOEE_06080</name>
</gene>
<dbReference type="RefSeq" id="WP_377121993.1">
    <property type="nucleotide sequence ID" value="NZ_JBHRSD010000011.1"/>
</dbReference>
<evidence type="ECO:0000259" key="9">
    <source>
        <dbReference type="Pfam" id="PF00266"/>
    </source>
</evidence>
<dbReference type="CDD" id="cd06453">
    <property type="entry name" value="SufS_like"/>
    <property type="match status" value="1"/>
</dbReference>
<comment type="function">
    <text evidence="8">Catalyzes the removal of elemental sulfur and selenium atoms from L-cysteine, L-cystine, L-selenocysteine, and L-selenocystine to produce L-alanine.</text>
</comment>
<keyword evidence="11" id="KW-1185">Reference proteome</keyword>
<reference evidence="11" key="1">
    <citation type="journal article" date="2019" name="Int. J. Syst. Evol. Microbiol.">
        <title>The Global Catalogue of Microorganisms (GCM) 10K type strain sequencing project: providing services to taxonomists for standard genome sequencing and annotation.</title>
        <authorList>
            <consortium name="The Broad Institute Genomics Platform"/>
            <consortium name="The Broad Institute Genome Sequencing Center for Infectious Disease"/>
            <person name="Wu L."/>
            <person name="Ma J."/>
        </authorList>
    </citation>
    <scope>NUCLEOTIDE SEQUENCE [LARGE SCALE GENOMIC DNA]</scope>
    <source>
        <strain evidence="11">KCTC 42730</strain>
    </source>
</reference>
<dbReference type="PANTHER" id="PTHR43586">
    <property type="entry name" value="CYSTEINE DESULFURASE"/>
    <property type="match status" value="1"/>
</dbReference>
<dbReference type="NCBIfam" id="TIGR01979">
    <property type="entry name" value="sufS"/>
    <property type="match status" value="1"/>
</dbReference>
<dbReference type="PANTHER" id="PTHR43586:SF8">
    <property type="entry name" value="CYSTEINE DESULFURASE 1, CHLOROPLASTIC"/>
    <property type="match status" value="1"/>
</dbReference>
<protein>
    <recommendedName>
        <fullName evidence="3 8">Cysteine desulfurase</fullName>
        <ecNumber evidence="3 8">2.8.1.7</ecNumber>
    </recommendedName>
</protein>
<evidence type="ECO:0000256" key="5">
    <source>
        <dbReference type="ARBA" id="ARBA00022898"/>
    </source>
</evidence>
<name>A0ABV7CHS2_9GAMM</name>
<proteinExistence type="inferred from homology"/>